<gene>
    <name evidence="1" type="ORF">R7226_03985</name>
</gene>
<dbReference type="RefSeq" id="WP_318595743.1">
    <property type="nucleotide sequence ID" value="NZ_JAWSTH010000005.1"/>
</dbReference>
<protein>
    <recommendedName>
        <fullName evidence="3">TIGR00725 family protein</fullName>
    </recommendedName>
</protein>
<dbReference type="PANTHER" id="PTHR43393">
    <property type="entry name" value="CYTOKININ RIBOSIDE 5'-MONOPHOSPHATE PHOSPHORIBOHYDROLASE"/>
    <property type="match status" value="1"/>
</dbReference>
<dbReference type="PANTHER" id="PTHR43393:SF3">
    <property type="entry name" value="LYSINE DECARBOXYLASE-LIKE PROTEIN"/>
    <property type="match status" value="1"/>
</dbReference>
<reference evidence="2" key="1">
    <citation type="submission" date="2023-07" db="EMBL/GenBank/DDBJ databases">
        <title>Conexibacter stalactiti sp. nov., isolated from stalactites in a lava cave and emended description of the genus Conexibacter.</title>
        <authorList>
            <person name="Lee S.D."/>
        </authorList>
    </citation>
    <scope>NUCLEOTIDE SEQUENCE [LARGE SCALE GENOMIC DNA]</scope>
    <source>
        <strain evidence="2">KCTC 39840</strain>
    </source>
</reference>
<evidence type="ECO:0000313" key="2">
    <source>
        <dbReference type="Proteomes" id="UP001284601"/>
    </source>
</evidence>
<dbReference type="Pfam" id="PF18306">
    <property type="entry name" value="LDcluster4"/>
    <property type="match status" value="2"/>
</dbReference>
<dbReference type="Gene3D" id="3.40.50.450">
    <property type="match status" value="1"/>
</dbReference>
<evidence type="ECO:0000313" key="1">
    <source>
        <dbReference type="EMBL" id="MDW5593482.1"/>
    </source>
</evidence>
<dbReference type="InterPro" id="IPR041164">
    <property type="entry name" value="LDcluster4"/>
</dbReference>
<dbReference type="InterPro" id="IPR052341">
    <property type="entry name" value="LOG_family_nucleotidases"/>
</dbReference>
<accession>A0ABU4HLA3</accession>
<evidence type="ECO:0008006" key="3">
    <source>
        <dbReference type="Google" id="ProtNLM"/>
    </source>
</evidence>
<organism evidence="1 2">
    <name type="scientific">Conexibacter stalactiti</name>
    <dbReference type="NCBI Taxonomy" id="1940611"/>
    <lineage>
        <taxon>Bacteria</taxon>
        <taxon>Bacillati</taxon>
        <taxon>Actinomycetota</taxon>
        <taxon>Thermoleophilia</taxon>
        <taxon>Solirubrobacterales</taxon>
        <taxon>Conexibacteraceae</taxon>
        <taxon>Conexibacter</taxon>
    </lineage>
</organism>
<proteinExistence type="predicted"/>
<comment type="caution">
    <text evidence="1">The sequence shown here is derived from an EMBL/GenBank/DDBJ whole genome shotgun (WGS) entry which is preliminary data.</text>
</comment>
<sequence length="203" mass="19805">MEGLVDVGVRVVDRPHVAVIGASVCDAIESALAFSVGDALVRAGAVIVCGGGGGVMEAACRGAQLAAEGMSRGGRTSAVRGGADGSGGVGGRPAAGDAAEIVTIGILPGLDRAAANPYVDVAIATGMGELRNGLIVRSADALIAIGGAYGTLSEIALALRAGKRVVGLRTWELGRDGFVDAGVFVASDAEEAVAVALAAAARP</sequence>
<dbReference type="SUPFAM" id="SSF102405">
    <property type="entry name" value="MCP/YpsA-like"/>
    <property type="match status" value="1"/>
</dbReference>
<dbReference type="Proteomes" id="UP001284601">
    <property type="component" value="Unassembled WGS sequence"/>
</dbReference>
<keyword evidence="2" id="KW-1185">Reference proteome</keyword>
<dbReference type="EMBL" id="JAWSTH010000005">
    <property type="protein sequence ID" value="MDW5593482.1"/>
    <property type="molecule type" value="Genomic_DNA"/>
</dbReference>
<name>A0ABU4HLA3_9ACTN</name>